<protein>
    <recommendedName>
        <fullName evidence="2">Serine aminopeptidase S33 domain-containing protein</fullName>
    </recommendedName>
</protein>
<feature type="region of interest" description="Disordered" evidence="1">
    <location>
        <begin position="385"/>
        <end position="419"/>
    </location>
</feature>
<feature type="compositionally biased region" description="Low complexity" evidence="1">
    <location>
        <begin position="573"/>
        <end position="587"/>
    </location>
</feature>
<dbReference type="Gene3D" id="3.40.50.1820">
    <property type="entry name" value="alpha/beta hydrolase"/>
    <property type="match status" value="1"/>
</dbReference>
<keyword evidence="4" id="KW-1185">Reference proteome</keyword>
<proteinExistence type="predicted"/>
<dbReference type="InterPro" id="IPR052920">
    <property type="entry name" value="DNA-binding_regulatory"/>
</dbReference>
<dbReference type="PANTHER" id="PTHR43358:SF4">
    <property type="entry name" value="ALPHA_BETA HYDROLASE FOLD-1 DOMAIN-CONTAINING PROTEIN"/>
    <property type="match status" value="1"/>
</dbReference>
<comment type="caution">
    <text evidence="3">The sequence shown here is derived from an EMBL/GenBank/DDBJ whole genome shotgun (WGS) entry which is preliminary data.</text>
</comment>
<feature type="region of interest" description="Disordered" evidence="1">
    <location>
        <begin position="312"/>
        <end position="363"/>
    </location>
</feature>
<feature type="compositionally biased region" description="Polar residues" evidence="1">
    <location>
        <begin position="339"/>
        <end position="353"/>
    </location>
</feature>
<name>A0AAW1TBX0_9CHLO</name>
<evidence type="ECO:0000313" key="4">
    <source>
        <dbReference type="Proteomes" id="UP001485043"/>
    </source>
</evidence>
<dbReference type="Proteomes" id="UP001485043">
    <property type="component" value="Unassembled WGS sequence"/>
</dbReference>
<dbReference type="InterPro" id="IPR029058">
    <property type="entry name" value="AB_hydrolase_fold"/>
</dbReference>
<feature type="compositionally biased region" description="Polar residues" evidence="1">
    <location>
        <begin position="782"/>
        <end position="796"/>
    </location>
</feature>
<dbReference type="EMBL" id="JALJOV010000209">
    <property type="protein sequence ID" value="KAK9865874.1"/>
    <property type="molecule type" value="Genomic_DNA"/>
</dbReference>
<dbReference type="AlphaFoldDB" id="A0AAW1TBX0"/>
<evidence type="ECO:0000313" key="3">
    <source>
        <dbReference type="EMBL" id="KAK9865874.1"/>
    </source>
</evidence>
<sequence length="813" mass="86988">MNITGLWDQLVQCICRPPRDDNYNIDELPGGPRSNVACVRKDIKLENKRNQRLECSHCFSPSSWRQHERDSSARIPCVVYCHCNSGSRRDAEEATMYLLSKGISVFCLDFAGSGRSQGEYVTLGAHEVDDLEAAVAHLRQDGITGTVGLWGRSMGAVTALLFSQRDPSIAGIVLDSPFSKLTDLMLELVEEQRLPIPRALYKMALGMMRRSVKKRAHFNIDTVSPIDVVQESFIPALFGHGREDTFIGIHHSQKLHDKYGGEKQLITFPGDHNSMRQDHFYRRVQRFFKAVLIDSPAGRPCKAFAHVKIADSRQLKQDGKASQQQPGWDEDERDYVSEESYTSRASDQTNESTHGLGRVASRPGSFRQDEYDVALAAAIEASLADTSPAGDHAEGGERQTGTGHTAHSSDRAATHVVSGATTSSLHHIIPSNIQDMDPDHNGVGPEDPSSWQLGPAVQLRAALQPQHVSCWDAEEAMLAQAITASLIESEPDLKAARQSEIEAAGSAQPLHSPEQPVGASSPPSSTSQTLPIPKWTSADLGITPASTSQVSTPAPGGSSPSQPHPICSTVWTGSSSSRPGSASCRSAMGASPRLSQVSPRLDLMEEPSGEGHLSRSPFAGLAEFADSPSHAVEIPRRDGGMQQARPSGAVMSSMSGDIKLPSTAGQTPVDSWLDSSGRESSGAAAGSSSHREMPTGLEANFSRSLPESSWPDHDHAHAMAMLKRTSSGASGSSVSSGAEWQTAQHSSQPNPSTEMPTSQPGVGAHAATGSNPSPQAPRSGAGNASTFSSRHTQSPKTSEKDPDLLPLSTRGQQ</sequence>
<dbReference type="InterPro" id="IPR022742">
    <property type="entry name" value="Hydrolase_4"/>
</dbReference>
<evidence type="ECO:0000256" key="1">
    <source>
        <dbReference type="SAM" id="MobiDB-lite"/>
    </source>
</evidence>
<dbReference type="PANTHER" id="PTHR43358">
    <property type="entry name" value="ALPHA/BETA-HYDROLASE"/>
    <property type="match status" value="1"/>
</dbReference>
<feature type="compositionally biased region" description="Polar residues" evidence="1">
    <location>
        <begin position="739"/>
        <end position="760"/>
    </location>
</feature>
<organism evidence="3 4">
    <name type="scientific">Apatococcus fuscideae</name>
    <dbReference type="NCBI Taxonomy" id="2026836"/>
    <lineage>
        <taxon>Eukaryota</taxon>
        <taxon>Viridiplantae</taxon>
        <taxon>Chlorophyta</taxon>
        <taxon>core chlorophytes</taxon>
        <taxon>Trebouxiophyceae</taxon>
        <taxon>Chlorellales</taxon>
        <taxon>Chlorellaceae</taxon>
        <taxon>Apatococcus</taxon>
    </lineage>
</organism>
<feature type="domain" description="Serine aminopeptidase S33" evidence="2">
    <location>
        <begin position="78"/>
        <end position="197"/>
    </location>
</feature>
<gene>
    <name evidence="3" type="ORF">WJX84_001099</name>
</gene>
<feature type="compositionally biased region" description="Low complexity" evidence="1">
    <location>
        <begin position="678"/>
        <end position="688"/>
    </location>
</feature>
<dbReference type="SUPFAM" id="SSF53474">
    <property type="entry name" value="alpha/beta-Hydrolases"/>
    <property type="match status" value="1"/>
</dbReference>
<dbReference type="PROSITE" id="PS50330">
    <property type="entry name" value="UIM"/>
    <property type="match status" value="1"/>
</dbReference>
<reference evidence="3 4" key="1">
    <citation type="journal article" date="2024" name="Nat. Commun.">
        <title>Phylogenomics reveals the evolutionary origins of lichenization in chlorophyte algae.</title>
        <authorList>
            <person name="Puginier C."/>
            <person name="Libourel C."/>
            <person name="Otte J."/>
            <person name="Skaloud P."/>
            <person name="Haon M."/>
            <person name="Grisel S."/>
            <person name="Petersen M."/>
            <person name="Berrin J.G."/>
            <person name="Delaux P.M."/>
            <person name="Dal Grande F."/>
            <person name="Keller J."/>
        </authorList>
    </citation>
    <scope>NUCLEOTIDE SEQUENCE [LARGE SCALE GENOMIC DNA]</scope>
    <source>
        <strain evidence="3 4">SAG 2523</strain>
    </source>
</reference>
<feature type="compositionally biased region" description="Low complexity" evidence="1">
    <location>
        <begin position="516"/>
        <end position="533"/>
    </location>
</feature>
<evidence type="ECO:0000259" key="2">
    <source>
        <dbReference type="Pfam" id="PF12146"/>
    </source>
</evidence>
<feature type="region of interest" description="Disordered" evidence="1">
    <location>
        <begin position="493"/>
        <end position="813"/>
    </location>
</feature>
<dbReference type="InterPro" id="IPR003903">
    <property type="entry name" value="UIM_dom"/>
</dbReference>
<accession>A0AAW1TBX0</accession>
<dbReference type="Pfam" id="PF12146">
    <property type="entry name" value="Hydrolase_4"/>
    <property type="match status" value="1"/>
</dbReference>
<feature type="compositionally biased region" description="Low complexity" evidence="1">
    <location>
        <begin position="726"/>
        <end position="738"/>
    </location>
</feature>